<evidence type="ECO:0000256" key="7">
    <source>
        <dbReference type="SAM" id="MobiDB-lite"/>
    </source>
</evidence>
<organism evidence="9 10">
    <name type="scientific">Anaerobium acetethylicum</name>
    <dbReference type="NCBI Taxonomy" id="1619234"/>
    <lineage>
        <taxon>Bacteria</taxon>
        <taxon>Bacillati</taxon>
        <taxon>Bacillota</taxon>
        <taxon>Clostridia</taxon>
        <taxon>Lachnospirales</taxon>
        <taxon>Lachnospiraceae</taxon>
        <taxon>Anaerobium</taxon>
    </lineage>
</organism>
<dbReference type="Proteomes" id="UP000199315">
    <property type="component" value="Unassembled WGS sequence"/>
</dbReference>
<dbReference type="PANTHER" id="PTHR11076">
    <property type="entry name" value="DNA REPAIR POLYMERASE UMUC / TRANSFERASE FAMILY MEMBER"/>
    <property type="match status" value="1"/>
</dbReference>
<evidence type="ECO:0000256" key="5">
    <source>
        <dbReference type="ARBA" id="ARBA00022932"/>
    </source>
</evidence>
<keyword evidence="6" id="KW-0479">Metal-binding</keyword>
<protein>
    <recommendedName>
        <fullName evidence="6">DNA polymerase IV</fullName>
        <shortName evidence="6">Pol IV</shortName>
        <ecNumber evidence="6">2.7.7.7</ecNumber>
    </recommendedName>
</protein>
<evidence type="ECO:0000256" key="4">
    <source>
        <dbReference type="ARBA" id="ARBA00022763"/>
    </source>
</evidence>
<keyword evidence="6" id="KW-0235">DNA replication</keyword>
<dbReference type="Pfam" id="PF11799">
    <property type="entry name" value="IMS_C"/>
    <property type="match status" value="1"/>
</dbReference>
<name>A0A1D3TR29_9FIRM</name>
<sequence>MDRIIFHIDVNSAFLSWEAVYRIRHLGCTEDLRDIPSAVCGDIKKRHGIILAKSHPAKKFHIQTGETISDAQKKCPGLILVPPHYNLYETSSKAFLSILQEYTPDVEQYSIDEAFMDMTGTQGLFGSPVVAATHIKDRIFTELGFTVNIGVSTNKLLAKMAGDFKKPNLVHTLFPEEIAEKMWPLPVSELFFVGRATTRKLFSLGIITIGDLAKADPAMLRAHFNKHGELIWNFANGMDVSLVEKDQRSNKGYGNSTTIAADISDESAAKMVLLALAETVSTRLRKDFKKAGVISVSIKDCEFRSCSHQVSLYSSTNITREIHQAACRLFDELWEGAPIRLLGIQTSRIVDEDDARQLTLFEDCNYEKLQKVDAAIDKIRGKYGIDSIKRASFLESPTDHMSGGISREKKTPDYNNLNLK</sequence>
<evidence type="ECO:0000259" key="8">
    <source>
        <dbReference type="PROSITE" id="PS50173"/>
    </source>
</evidence>
<comment type="subunit">
    <text evidence="6">Monomer.</text>
</comment>
<keyword evidence="3 6" id="KW-0548">Nucleotidyltransferase</keyword>
<dbReference type="Pfam" id="PF00817">
    <property type="entry name" value="IMS"/>
    <property type="match status" value="1"/>
</dbReference>
<feature type="binding site" evidence="6">
    <location>
        <position position="9"/>
    </location>
    <ligand>
        <name>Mg(2+)</name>
        <dbReference type="ChEBI" id="CHEBI:18420"/>
    </ligand>
</feature>
<comment type="similarity">
    <text evidence="1 6">Belongs to the DNA polymerase type-Y family.</text>
</comment>
<dbReference type="GO" id="GO:0009432">
    <property type="term" value="P:SOS response"/>
    <property type="evidence" value="ECO:0007669"/>
    <property type="project" value="TreeGrafter"/>
</dbReference>
<evidence type="ECO:0000313" key="10">
    <source>
        <dbReference type="Proteomes" id="UP000199315"/>
    </source>
</evidence>
<dbReference type="InterPro" id="IPR050116">
    <property type="entry name" value="DNA_polymerase-Y"/>
</dbReference>
<keyword evidence="2 6" id="KW-0515">Mutator protein</keyword>
<keyword evidence="6" id="KW-0963">Cytoplasm</keyword>
<keyword evidence="6" id="KW-0808">Transferase</keyword>
<dbReference type="EC" id="2.7.7.7" evidence="6"/>
<dbReference type="InterPro" id="IPR043128">
    <property type="entry name" value="Rev_trsase/Diguanyl_cyclase"/>
</dbReference>
<dbReference type="GO" id="GO:0005829">
    <property type="term" value="C:cytosol"/>
    <property type="evidence" value="ECO:0007669"/>
    <property type="project" value="TreeGrafter"/>
</dbReference>
<dbReference type="GO" id="GO:0003887">
    <property type="term" value="F:DNA-directed DNA polymerase activity"/>
    <property type="evidence" value="ECO:0007669"/>
    <property type="project" value="UniProtKB-UniRule"/>
</dbReference>
<proteinExistence type="inferred from homology"/>
<dbReference type="STRING" id="1619234.SAMN05421730_1003199"/>
<dbReference type="OrthoDB" id="9808813at2"/>
<dbReference type="Gene3D" id="3.40.1170.60">
    <property type="match status" value="1"/>
</dbReference>
<keyword evidence="5 6" id="KW-0239">DNA-directed DNA polymerase</keyword>
<accession>A0A1D3TR29</accession>
<dbReference type="HAMAP" id="MF_01113">
    <property type="entry name" value="DNApol_IV"/>
    <property type="match status" value="1"/>
</dbReference>
<keyword evidence="6" id="KW-0460">Magnesium</keyword>
<feature type="binding site" evidence="6">
    <location>
        <position position="112"/>
    </location>
    <ligand>
        <name>Mg(2+)</name>
        <dbReference type="ChEBI" id="CHEBI:18420"/>
    </ligand>
</feature>
<dbReference type="EMBL" id="FMKA01000003">
    <property type="protein sequence ID" value="SCP96115.1"/>
    <property type="molecule type" value="Genomic_DNA"/>
</dbReference>
<evidence type="ECO:0000256" key="3">
    <source>
        <dbReference type="ARBA" id="ARBA00022695"/>
    </source>
</evidence>
<dbReference type="InterPro" id="IPR036775">
    <property type="entry name" value="DNA_pol_Y-fam_lit_finger_sf"/>
</dbReference>
<dbReference type="GO" id="GO:0006281">
    <property type="term" value="P:DNA repair"/>
    <property type="evidence" value="ECO:0007669"/>
    <property type="project" value="UniProtKB-UniRule"/>
</dbReference>
<dbReference type="PROSITE" id="PS50173">
    <property type="entry name" value="UMUC"/>
    <property type="match status" value="1"/>
</dbReference>
<dbReference type="Gene3D" id="3.30.1490.100">
    <property type="entry name" value="DNA polymerase, Y-family, little finger domain"/>
    <property type="match status" value="1"/>
</dbReference>
<keyword evidence="6" id="KW-0238">DNA-binding</keyword>
<evidence type="ECO:0000256" key="6">
    <source>
        <dbReference type="HAMAP-Rule" id="MF_01113"/>
    </source>
</evidence>
<evidence type="ECO:0000256" key="2">
    <source>
        <dbReference type="ARBA" id="ARBA00022457"/>
    </source>
</evidence>
<reference evidence="9 10" key="1">
    <citation type="submission" date="2016-09" db="EMBL/GenBank/DDBJ databases">
        <authorList>
            <person name="Capua I."/>
            <person name="De Benedictis P."/>
            <person name="Joannis T."/>
            <person name="Lombin L.H."/>
            <person name="Cattoli G."/>
        </authorList>
    </citation>
    <scope>NUCLEOTIDE SEQUENCE [LARGE SCALE GENOMIC DNA]</scope>
    <source>
        <strain evidence="9 10">GluBS11</strain>
    </source>
</reference>
<dbReference type="PANTHER" id="PTHR11076:SF35">
    <property type="entry name" value="DNA REPAIR PROTEIN HOMOLOG YOBH"/>
    <property type="match status" value="1"/>
</dbReference>
<feature type="site" description="Substrate discrimination" evidence="6">
    <location>
        <position position="14"/>
    </location>
</feature>
<dbReference type="SUPFAM" id="SSF56672">
    <property type="entry name" value="DNA/RNA polymerases"/>
    <property type="match status" value="1"/>
</dbReference>
<comment type="catalytic activity">
    <reaction evidence="6">
        <text>DNA(n) + a 2'-deoxyribonucleoside 5'-triphosphate = DNA(n+1) + diphosphate</text>
        <dbReference type="Rhea" id="RHEA:22508"/>
        <dbReference type="Rhea" id="RHEA-COMP:17339"/>
        <dbReference type="Rhea" id="RHEA-COMP:17340"/>
        <dbReference type="ChEBI" id="CHEBI:33019"/>
        <dbReference type="ChEBI" id="CHEBI:61560"/>
        <dbReference type="ChEBI" id="CHEBI:173112"/>
        <dbReference type="EC" id="2.7.7.7"/>
    </reaction>
</comment>
<dbReference type="InterPro" id="IPR043502">
    <property type="entry name" value="DNA/RNA_pol_sf"/>
</dbReference>
<feature type="domain" description="UmuC" evidence="8">
    <location>
        <begin position="5"/>
        <end position="194"/>
    </location>
</feature>
<evidence type="ECO:0000256" key="1">
    <source>
        <dbReference type="ARBA" id="ARBA00010945"/>
    </source>
</evidence>
<dbReference type="InterPro" id="IPR022880">
    <property type="entry name" value="DNApol_IV"/>
</dbReference>
<dbReference type="GO" id="GO:0000287">
    <property type="term" value="F:magnesium ion binding"/>
    <property type="evidence" value="ECO:0007669"/>
    <property type="project" value="UniProtKB-UniRule"/>
</dbReference>
<comment type="cofactor">
    <cofactor evidence="6">
        <name>Mg(2+)</name>
        <dbReference type="ChEBI" id="CHEBI:18420"/>
    </cofactor>
    <text evidence="6">Binds 2 magnesium ions per subunit.</text>
</comment>
<gene>
    <name evidence="6" type="primary">dinB</name>
    <name evidence="9" type="ORF">SAMN05421730_1003199</name>
</gene>
<feature type="region of interest" description="Disordered" evidence="7">
    <location>
        <begin position="397"/>
        <end position="420"/>
    </location>
</feature>
<comment type="function">
    <text evidence="6">Poorly processive, error-prone DNA polymerase involved in untargeted mutagenesis. Copies undamaged DNA at stalled replication forks, which arise in vivo from mismatched or misaligned primer ends. These misaligned primers can be extended by PolIV. Exhibits no 3'-5' exonuclease (proofreading) activity. May be involved in translesional synthesis, in conjunction with the beta clamp from PolIII.</text>
</comment>
<comment type="subcellular location">
    <subcellularLocation>
        <location evidence="6">Cytoplasm</location>
    </subcellularLocation>
</comment>
<keyword evidence="6" id="KW-0234">DNA repair</keyword>
<dbReference type="Gene3D" id="3.30.70.270">
    <property type="match status" value="1"/>
</dbReference>
<feature type="active site" evidence="6">
    <location>
        <position position="113"/>
    </location>
</feature>
<dbReference type="GO" id="GO:0042276">
    <property type="term" value="P:error-prone translesion synthesis"/>
    <property type="evidence" value="ECO:0007669"/>
    <property type="project" value="TreeGrafter"/>
</dbReference>
<dbReference type="InterPro" id="IPR024728">
    <property type="entry name" value="PolY_HhH_motif"/>
</dbReference>
<dbReference type="Gene3D" id="1.10.150.20">
    <property type="entry name" value="5' to 3' exonuclease, C-terminal subdomain"/>
    <property type="match status" value="1"/>
</dbReference>
<dbReference type="SUPFAM" id="SSF100879">
    <property type="entry name" value="Lesion bypass DNA polymerase (Y-family), little finger domain"/>
    <property type="match status" value="1"/>
</dbReference>
<dbReference type="CDD" id="cd03586">
    <property type="entry name" value="PolY_Pol_IV_kappa"/>
    <property type="match status" value="1"/>
</dbReference>
<dbReference type="RefSeq" id="WP_091231012.1">
    <property type="nucleotide sequence ID" value="NZ_FMKA01000003.1"/>
</dbReference>
<dbReference type="AlphaFoldDB" id="A0A1D3TR29"/>
<dbReference type="InterPro" id="IPR001126">
    <property type="entry name" value="UmuC"/>
</dbReference>
<dbReference type="Pfam" id="PF11798">
    <property type="entry name" value="IMS_HHH"/>
    <property type="match status" value="1"/>
</dbReference>
<dbReference type="InterPro" id="IPR017961">
    <property type="entry name" value="DNA_pol_Y-fam_little_finger"/>
</dbReference>
<keyword evidence="4 6" id="KW-0227">DNA damage</keyword>
<dbReference type="GO" id="GO:0003684">
    <property type="term" value="F:damaged DNA binding"/>
    <property type="evidence" value="ECO:0007669"/>
    <property type="project" value="InterPro"/>
</dbReference>
<evidence type="ECO:0000313" key="9">
    <source>
        <dbReference type="EMBL" id="SCP96115.1"/>
    </source>
</evidence>
<keyword evidence="10" id="KW-1185">Reference proteome</keyword>
<dbReference type="GO" id="GO:0006261">
    <property type="term" value="P:DNA-templated DNA replication"/>
    <property type="evidence" value="ECO:0007669"/>
    <property type="project" value="UniProtKB-UniRule"/>
</dbReference>